<dbReference type="Pfam" id="PF02601">
    <property type="entry name" value="Exonuc_VII_L"/>
    <property type="match status" value="1"/>
</dbReference>
<name>A0A7W7XYQ6_9GAMM</name>
<reference evidence="10 11" key="1">
    <citation type="submission" date="2020-08" db="EMBL/GenBank/DDBJ databases">
        <title>Genomic Encyclopedia of Type Strains, Phase IV (KMG-IV): sequencing the most valuable type-strain genomes for metagenomic binning, comparative biology and taxonomic classification.</title>
        <authorList>
            <person name="Goeker M."/>
        </authorList>
    </citation>
    <scope>NUCLEOTIDE SEQUENCE [LARGE SCALE GENOMIC DNA]</scope>
    <source>
        <strain evidence="10 11">DSM 25897</strain>
    </source>
</reference>
<dbReference type="AlphaFoldDB" id="A0A7W7XYQ6"/>
<feature type="domain" description="OB-fold nucleic acid binding" evidence="9">
    <location>
        <begin position="15"/>
        <end position="104"/>
    </location>
</feature>
<feature type="domain" description="Exonuclease VII large subunit C-terminal" evidence="8">
    <location>
        <begin position="127"/>
        <end position="463"/>
    </location>
</feature>
<comment type="catalytic activity">
    <reaction evidence="5 6">
        <text>Exonucleolytic cleavage in either 5'- to 3'- or 3'- to 5'-direction to yield nucleoside 5'-phosphates.</text>
        <dbReference type="EC" id="3.1.11.6"/>
    </reaction>
</comment>
<comment type="subcellular location">
    <subcellularLocation>
        <location evidence="5 6">Cytoplasm</location>
    </subcellularLocation>
</comment>
<evidence type="ECO:0000256" key="6">
    <source>
        <dbReference type="RuleBase" id="RU004355"/>
    </source>
</evidence>
<evidence type="ECO:0000256" key="3">
    <source>
        <dbReference type="ARBA" id="ARBA00022801"/>
    </source>
</evidence>
<keyword evidence="11" id="KW-1185">Reference proteome</keyword>
<evidence type="ECO:0000259" key="8">
    <source>
        <dbReference type="Pfam" id="PF02601"/>
    </source>
</evidence>
<proteinExistence type="inferred from homology"/>
<keyword evidence="7" id="KW-0175">Coiled coil</keyword>
<dbReference type="RefSeq" id="WP_343057174.1">
    <property type="nucleotide sequence ID" value="NZ_JACHHX010000004.1"/>
</dbReference>
<dbReference type="HAMAP" id="MF_00378">
    <property type="entry name" value="Exonuc_7_L"/>
    <property type="match status" value="1"/>
</dbReference>
<organism evidence="10 11">
    <name type="scientific">Rehaibacterium terrae</name>
    <dbReference type="NCBI Taxonomy" id="1341696"/>
    <lineage>
        <taxon>Bacteria</taxon>
        <taxon>Pseudomonadati</taxon>
        <taxon>Pseudomonadota</taxon>
        <taxon>Gammaproteobacteria</taxon>
        <taxon>Lysobacterales</taxon>
        <taxon>Lysobacteraceae</taxon>
        <taxon>Rehaibacterium</taxon>
    </lineage>
</organism>
<comment type="function">
    <text evidence="5">Bidirectionally degrades single-stranded DNA into large acid-insoluble oligonucleotides, which are then degraded further into small acid-soluble oligonucleotides.</text>
</comment>
<dbReference type="Proteomes" id="UP000519004">
    <property type="component" value="Unassembled WGS sequence"/>
</dbReference>
<evidence type="ECO:0000259" key="9">
    <source>
        <dbReference type="Pfam" id="PF13742"/>
    </source>
</evidence>
<evidence type="ECO:0000256" key="5">
    <source>
        <dbReference type="HAMAP-Rule" id="MF_00378"/>
    </source>
</evidence>
<sequence>MSDLAHERQILTPGQLNALARDLLEDAFPLVWIEGEISNLSRPASGHLYFSLKDERAQVRCALFRNKALLLRFRPADGQRVLARGRLTLYEPRGDCQLVLDHMEEAGEGALRRAFEELKARLAAEGLFDAARKRPLPRFVRRLGILTSPHGAAVRDVLSVLGRRFPLIEAEILPVPVQGTSAAAEIAAMLRRAYASGRHDALLLTRGGGSLEDLWCFNDEALARLIVESPVPLVSAVGHEIDVTLADFAADLRAPTPSAAAELLAPDRGELLAALAAQRRRLDSAFARLHRGLAQRADRAWLRLRAVSPQQRVARSRQRLGDLDHRLRLVARHLIERSEGRLAAAAARLRLIARRLIERSQGRLATAAARLRAVHPRRRLQDSRERLRRLRERQQFLLARRLEQQALRLAGLARALEATSPLATLARGYVILRDRDSGALLRLAGEATPGRRVRAQFADGQRHLTVDDRQDD</sequence>
<dbReference type="InterPro" id="IPR003753">
    <property type="entry name" value="Exonuc_VII_L"/>
</dbReference>
<dbReference type="EC" id="3.1.11.6" evidence="5"/>
<dbReference type="CDD" id="cd04489">
    <property type="entry name" value="ExoVII_LU_OBF"/>
    <property type="match status" value="1"/>
</dbReference>
<evidence type="ECO:0000256" key="4">
    <source>
        <dbReference type="ARBA" id="ARBA00022839"/>
    </source>
</evidence>
<evidence type="ECO:0000256" key="2">
    <source>
        <dbReference type="ARBA" id="ARBA00022722"/>
    </source>
</evidence>
<accession>A0A7W7XYQ6</accession>
<comment type="subunit">
    <text evidence="5">Heterooligomer composed of large and small subunits.</text>
</comment>
<comment type="similarity">
    <text evidence="5 6">Belongs to the XseA family.</text>
</comment>
<evidence type="ECO:0000256" key="7">
    <source>
        <dbReference type="SAM" id="Coils"/>
    </source>
</evidence>
<protein>
    <recommendedName>
        <fullName evidence="5">Exodeoxyribonuclease 7 large subunit</fullName>
        <ecNumber evidence="5">3.1.11.6</ecNumber>
    </recommendedName>
    <alternativeName>
        <fullName evidence="5">Exodeoxyribonuclease VII large subunit</fullName>
        <shortName evidence="5">Exonuclease VII large subunit</shortName>
    </alternativeName>
</protein>
<evidence type="ECO:0000313" key="11">
    <source>
        <dbReference type="Proteomes" id="UP000519004"/>
    </source>
</evidence>
<dbReference type="GO" id="GO:0009318">
    <property type="term" value="C:exodeoxyribonuclease VII complex"/>
    <property type="evidence" value="ECO:0007669"/>
    <property type="project" value="UniProtKB-UniRule"/>
</dbReference>
<dbReference type="InterPro" id="IPR020579">
    <property type="entry name" value="Exonuc_VII_lsu_C"/>
</dbReference>
<keyword evidence="1 5" id="KW-0963">Cytoplasm</keyword>
<dbReference type="EMBL" id="JACHHX010000004">
    <property type="protein sequence ID" value="MBB5014904.1"/>
    <property type="molecule type" value="Genomic_DNA"/>
</dbReference>
<dbReference type="PANTHER" id="PTHR30008">
    <property type="entry name" value="EXODEOXYRIBONUCLEASE 7 LARGE SUBUNIT"/>
    <property type="match status" value="1"/>
</dbReference>
<dbReference type="PANTHER" id="PTHR30008:SF0">
    <property type="entry name" value="EXODEOXYRIBONUCLEASE 7 LARGE SUBUNIT"/>
    <property type="match status" value="1"/>
</dbReference>
<dbReference type="GO" id="GO:0008855">
    <property type="term" value="F:exodeoxyribonuclease VII activity"/>
    <property type="evidence" value="ECO:0007669"/>
    <property type="project" value="UniProtKB-UniRule"/>
</dbReference>
<dbReference type="InterPro" id="IPR025824">
    <property type="entry name" value="OB-fold_nuc-bd_dom"/>
</dbReference>
<evidence type="ECO:0000256" key="1">
    <source>
        <dbReference type="ARBA" id="ARBA00022490"/>
    </source>
</evidence>
<evidence type="ECO:0000313" key="10">
    <source>
        <dbReference type="EMBL" id="MBB5014904.1"/>
    </source>
</evidence>
<gene>
    <name evidence="5" type="primary">xseA</name>
    <name evidence="10" type="ORF">HNQ58_000781</name>
</gene>
<dbReference type="Pfam" id="PF13742">
    <property type="entry name" value="tRNA_anti_2"/>
    <property type="match status" value="1"/>
</dbReference>
<dbReference type="GO" id="GO:0005737">
    <property type="term" value="C:cytoplasm"/>
    <property type="evidence" value="ECO:0007669"/>
    <property type="project" value="UniProtKB-SubCell"/>
</dbReference>
<keyword evidence="4 5" id="KW-0269">Exonuclease</keyword>
<keyword evidence="3 5" id="KW-0378">Hydrolase</keyword>
<dbReference type="GO" id="GO:0003676">
    <property type="term" value="F:nucleic acid binding"/>
    <property type="evidence" value="ECO:0007669"/>
    <property type="project" value="InterPro"/>
</dbReference>
<comment type="caution">
    <text evidence="10">The sequence shown here is derived from an EMBL/GenBank/DDBJ whole genome shotgun (WGS) entry which is preliminary data.</text>
</comment>
<dbReference type="NCBIfam" id="TIGR00237">
    <property type="entry name" value="xseA"/>
    <property type="match status" value="1"/>
</dbReference>
<dbReference type="GO" id="GO:0006308">
    <property type="term" value="P:DNA catabolic process"/>
    <property type="evidence" value="ECO:0007669"/>
    <property type="project" value="UniProtKB-UniRule"/>
</dbReference>
<keyword evidence="2 5" id="KW-0540">Nuclease</keyword>
<feature type="coiled-coil region" evidence="7">
    <location>
        <begin position="380"/>
        <end position="419"/>
    </location>
</feature>